<proteinExistence type="predicted"/>
<reference evidence="2" key="1">
    <citation type="submission" date="2018-05" db="EMBL/GenBank/DDBJ databases">
        <title>Draft genome of Mucuna pruriens seed.</title>
        <authorList>
            <person name="Nnadi N.E."/>
            <person name="Vos R."/>
            <person name="Hasami M.H."/>
            <person name="Devisetty U.K."/>
            <person name="Aguiy J.C."/>
        </authorList>
    </citation>
    <scope>NUCLEOTIDE SEQUENCE [LARGE SCALE GENOMIC DNA]</scope>
    <source>
        <strain evidence="2">JCA_2017</strain>
    </source>
</reference>
<evidence type="ECO:0000313" key="2">
    <source>
        <dbReference type="EMBL" id="RDY09138.1"/>
    </source>
</evidence>
<dbReference type="EMBL" id="QJKJ01001117">
    <property type="protein sequence ID" value="RDY09138.1"/>
    <property type="molecule type" value="Genomic_DNA"/>
</dbReference>
<dbReference type="Proteomes" id="UP000257109">
    <property type="component" value="Unassembled WGS sequence"/>
</dbReference>
<keyword evidence="3" id="KW-1185">Reference proteome</keyword>
<dbReference type="AlphaFoldDB" id="A0A371I265"/>
<evidence type="ECO:0000256" key="1">
    <source>
        <dbReference type="SAM" id="MobiDB-lite"/>
    </source>
</evidence>
<comment type="caution">
    <text evidence="2">The sequence shown here is derived from an EMBL/GenBank/DDBJ whole genome shotgun (WGS) entry which is preliminary data.</text>
</comment>
<feature type="region of interest" description="Disordered" evidence="1">
    <location>
        <begin position="34"/>
        <end position="61"/>
    </location>
</feature>
<name>A0A371I265_MUCPR</name>
<feature type="non-terminal residue" evidence="2">
    <location>
        <position position="1"/>
    </location>
</feature>
<protein>
    <submittedName>
        <fullName evidence="2">Uncharacterized protein</fullName>
    </submittedName>
</protein>
<sequence length="76" mass="8717">MKVQYNCWARWRASCKKKPTHQETHLEDITHSRCKLDEASHSRSPGLAETKSKPKSEPDSGLTLALNLRNRICFGH</sequence>
<organism evidence="2 3">
    <name type="scientific">Mucuna pruriens</name>
    <name type="common">Velvet bean</name>
    <name type="synonym">Dolichos pruriens</name>
    <dbReference type="NCBI Taxonomy" id="157652"/>
    <lineage>
        <taxon>Eukaryota</taxon>
        <taxon>Viridiplantae</taxon>
        <taxon>Streptophyta</taxon>
        <taxon>Embryophyta</taxon>
        <taxon>Tracheophyta</taxon>
        <taxon>Spermatophyta</taxon>
        <taxon>Magnoliopsida</taxon>
        <taxon>eudicotyledons</taxon>
        <taxon>Gunneridae</taxon>
        <taxon>Pentapetalae</taxon>
        <taxon>rosids</taxon>
        <taxon>fabids</taxon>
        <taxon>Fabales</taxon>
        <taxon>Fabaceae</taxon>
        <taxon>Papilionoideae</taxon>
        <taxon>50 kb inversion clade</taxon>
        <taxon>NPAAA clade</taxon>
        <taxon>indigoferoid/millettioid clade</taxon>
        <taxon>Phaseoleae</taxon>
        <taxon>Mucuna</taxon>
    </lineage>
</organism>
<evidence type="ECO:0000313" key="3">
    <source>
        <dbReference type="Proteomes" id="UP000257109"/>
    </source>
</evidence>
<accession>A0A371I265</accession>
<gene>
    <name evidence="2" type="ORF">CR513_06536</name>
</gene>